<gene>
    <name evidence="1" type="ORF">OVA965_LOCUS19376</name>
    <name evidence="2" type="ORF">TMI583_LOCUS19389</name>
</gene>
<comment type="caution">
    <text evidence="2">The sequence shown here is derived from an EMBL/GenBank/DDBJ whole genome shotgun (WGS) entry which is preliminary data.</text>
</comment>
<dbReference type="AlphaFoldDB" id="A0A8S2KQE1"/>
<protein>
    <recommendedName>
        <fullName evidence="4">Retrotransposon gag domain-containing protein</fullName>
    </recommendedName>
</protein>
<reference evidence="2" key="1">
    <citation type="submission" date="2021-02" db="EMBL/GenBank/DDBJ databases">
        <authorList>
            <person name="Nowell W R."/>
        </authorList>
    </citation>
    <scope>NUCLEOTIDE SEQUENCE</scope>
</reference>
<sequence length="334" mass="38130">MDQDLFHHILVTLTEKALFETPYKFSGVRDGKVENWLKYLINNFDVISMSDGERLSIIHTFLCDDALLWYTKRKNDIKTWSAFIEQIQHEYSVEEQQASQDEDGQRKFQPIVYHQQHLRRTYDHYSETIVLEETIAIDSGDLAWPEQGELCVDWLVKEQRERFRNTPINESDALNAVINTGTQLSITSKVREVLAEDTEQGVNSEVNDDRQVQLQNSIIQLVDEDRALLLSKLYDAMEHLQVKKKAKPLSLSLPVFQFALSGSGLSSNQLIPFRGNTNGRKGLLTTVIADICPVLEACRTGIASGHFWCLEQMHKCWHNDNGSGSTATLNSKDV</sequence>
<accession>A0A8S2KQE1</accession>
<dbReference type="Proteomes" id="UP000677228">
    <property type="component" value="Unassembled WGS sequence"/>
</dbReference>
<evidence type="ECO:0000313" key="3">
    <source>
        <dbReference type="Proteomes" id="UP000682733"/>
    </source>
</evidence>
<evidence type="ECO:0000313" key="2">
    <source>
        <dbReference type="EMBL" id="CAF3864047.1"/>
    </source>
</evidence>
<name>A0A8S2KQE1_9BILA</name>
<dbReference type="EMBL" id="CAJNOK010009958">
    <property type="protein sequence ID" value="CAF1102808.1"/>
    <property type="molecule type" value="Genomic_DNA"/>
</dbReference>
<organism evidence="2 3">
    <name type="scientific">Didymodactylos carnosus</name>
    <dbReference type="NCBI Taxonomy" id="1234261"/>
    <lineage>
        <taxon>Eukaryota</taxon>
        <taxon>Metazoa</taxon>
        <taxon>Spiralia</taxon>
        <taxon>Gnathifera</taxon>
        <taxon>Rotifera</taxon>
        <taxon>Eurotatoria</taxon>
        <taxon>Bdelloidea</taxon>
        <taxon>Philodinida</taxon>
        <taxon>Philodinidae</taxon>
        <taxon>Didymodactylos</taxon>
    </lineage>
</organism>
<evidence type="ECO:0000313" key="1">
    <source>
        <dbReference type="EMBL" id="CAF1102808.1"/>
    </source>
</evidence>
<dbReference type="EMBL" id="CAJOBA010009979">
    <property type="protein sequence ID" value="CAF3864047.1"/>
    <property type="molecule type" value="Genomic_DNA"/>
</dbReference>
<dbReference type="Proteomes" id="UP000682733">
    <property type="component" value="Unassembled WGS sequence"/>
</dbReference>
<proteinExistence type="predicted"/>
<evidence type="ECO:0008006" key="4">
    <source>
        <dbReference type="Google" id="ProtNLM"/>
    </source>
</evidence>